<evidence type="ECO:0000256" key="1">
    <source>
        <dbReference type="SAM" id="SignalP"/>
    </source>
</evidence>
<dbReference type="FunCoup" id="C5DIP9">
    <property type="interactions" value="40"/>
</dbReference>
<reference evidence="2 3" key="1">
    <citation type="journal article" date="2009" name="Genome Res.">
        <title>Comparative genomics of protoploid Saccharomycetaceae.</title>
        <authorList>
            <consortium name="The Genolevures Consortium"/>
            <person name="Souciet J.-L."/>
            <person name="Dujon B."/>
            <person name="Gaillardin C."/>
            <person name="Johnston M."/>
            <person name="Baret P.V."/>
            <person name="Cliften P."/>
            <person name="Sherman D.J."/>
            <person name="Weissenbach J."/>
            <person name="Westhof E."/>
            <person name="Wincker P."/>
            <person name="Jubin C."/>
            <person name="Poulain J."/>
            <person name="Barbe V."/>
            <person name="Segurens B."/>
            <person name="Artiguenave F."/>
            <person name="Anthouard V."/>
            <person name="Vacherie B."/>
            <person name="Val M.-E."/>
            <person name="Fulton R.S."/>
            <person name="Minx P."/>
            <person name="Wilson R."/>
            <person name="Durrens P."/>
            <person name="Jean G."/>
            <person name="Marck C."/>
            <person name="Martin T."/>
            <person name="Nikolski M."/>
            <person name="Rolland T."/>
            <person name="Seret M.-L."/>
            <person name="Casaregola S."/>
            <person name="Despons L."/>
            <person name="Fairhead C."/>
            <person name="Fischer G."/>
            <person name="Lafontaine I."/>
            <person name="Leh V."/>
            <person name="Lemaire M."/>
            <person name="de Montigny J."/>
            <person name="Neuveglise C."/>
            <person name="Thierry A."/>
            <person name="Blanc-Lenfle I."/>
            <person name="Bleykasten C."/>
            <person name="Diffels J."/>
            <person name="Fritsch E."/>
            <person name="Frangeul L."/>
            <person name="Goeffon A."/>
            <person name="Jauniaux N."/>
            <person name="Kachouri-Lafond R."/>
            <person name="Payen C."/>
            <person name="Potier S."/>
            <person name="Pribylova L."/>
            <person name="Ozanne C."/>
            <person name="Richard G.-F."/>
            <person name="Sacerdot C."/>
            <person name="Straub M.-L."/>
            <person name="Talla E."/>
        </authorList>
    </citation>
    <scope>NUCLEOTIDE SEQUENCE [LARGE SCALE GENOMIC DNA]</scope>
    <source>
        <strain evidence="3">ATCC 56472 / CBS 6340 / NRRL Y-8284</strain>
    </source>
</reference>
<sequence length="189" mass="21225">MRFLCVFLLCVTAVLGSEVRIPLFMQKPGQSEKVPLATLIYDPELSFVDIADINDSFKEDSYCVGAQMAENYYSCFSYLNLRHPLRYDLYLDTSQNTHLLYKLSLKPNPNAKGIQPLLRAPVAGPEAQVTKLRKTTKTYEDKKAMSNPSAASLGEDIEIDDRSFIQKNWKFILIGLVLYAISSAGNSSQ</sequence>
<dbReference type="InParanoid" id="C5DIP9"/>
<organism evidence="2 3">
    <name type="scientific">Lachancea thermotolerans (strain ATCC 56472 / CBS 6340 / NRRL Y-8284)</name>
    <name type="common">Yeast</name>
    <name type="synonym">Kluyveromyces thermotolerans</name>
    <dbReference type="NCBI Taxonomy" id="559295"/>
    <lineage>
        <taxon>Eukaryota</taxon>
        <taxon>Fungi</taxon>
        <taxon>Dikarya</taxon>
        <taxon>Ascomycota</taxon>
        <taxon>Saccharomycotina</taxon>
        <taxon>Saccharomycetes</taxon>
        <taxon>Saccharomycetales</taxon>
        <taxon>Saccharomycetaceae</taxon>
        <taxon>Lachancea</taxon>
    </lineage>
</organism>
<dbReference type="OMA" id="SFIQKNW"/>
<gene>
    <name evidence="2" type="ordered locus">KLTH0E14212g</name>
</gene>
<evidence type="ECO:0000313" key="3">
    <source>
        <dbReference type="Proteomes" id="UP000002036"/>
    </source>
</evidence>
<dbReference type="GeneID" id="8292266"/>
<dbReference type="AlphaFoldDB" id="C5DIP9"/>
<dbReference type="KEGG" id="lth:KLTH0E14212g"/>
<evidence type="ECO:0000313" key="2">
    <source>
        <dbReference type="EMBL" id="CAR23660.1"/>
    </source>
</evidence>
<proteinExistence type="predicted"/>
<dbReference type="Pfam" id="PF21203">
    <property type="entry name" value="ECM10"/>
    <property type="match status" value="1"/>
</dbReference>
<dbReference type="HOGENOM" id="CLU_117308_0_0_1"/>
<dbReference type="STRING" id="559295.C5DIP9"/>
<dbReference type="RefSeq" id="XP_002554097.1">
    <property type="nucleotide sequence ID" value="XM_002554051.1"/>
</dbReference>
<feature type="chain" id="PRO_5002950492" evidence="1">
    <location>
        <begin position="17"/>
        <end position="189"/>
    </location>
</feature>
<name>C5DIP9_LACTC</name>
<dbReference type="Proteomes" id="UP000002036">
    <property type="component" value="Chromosome E"/>
</dbReference>
<feature type="signal peptide" evidence="1">
    <location>
        <begin position="1"/>
        <end position="16"/>
    </location>
</feature>
<accession>C5DIP9</accession>
<dbReference type="EMBL" id="CU928169">
    <property type="protein sequence ID" value="CAR23660.1"/>
    <property type="molecule type" value="Genomic_DNA"/>
</dbReference>
<keyword evidence="3" id="KW-1185">Reference proteome</keyword>
<protein>
    <submittedName>
        <fullName evidence="2">KLTH0E14212p</fullName>
    </submittedName>
</protein>
<keyword evidence="1" id="KW-0732">Signal</keyword>
<dbReference type="OrthoDB" id="1894652at2759"/>
<dbReference type="eggNOG" id="ENOG502S1Z2">
    <property type="taxonomic scope" value="Eukaryota"/>
</dbReference>